<dbReference type="InterPro" id="IPR002347">
    <property type="entry name" value="SDR_fam"/>
</dbReference>
<dbReference type="Pfam" id="PF00106">
    <property type="entry name" value="adh_short"/>
    <property type="match status" value="1"/>
</dbReference>
<dbReference type="CDD" id="cd05233">
    <property type="entry name" value="SDR_c"/>
    <property type="match status" value="1"/>
</dbReference>
<keyword evidence="2" id="KW-0560">Oxidoreductase</keyword>
<organism evidence="3 4">
    <name type="scientific">Okeania hirsuta</name>
    <dbReference type="NCBI Taxonomy" id="1458930"/>
    <lineage>
        <taxon>Bacteria</taxon>
        <taxon>Bacillati</taxon>
        <taxon>Cyanobacteriota</taxon>
        <taxon>Cyanophyceae</taxon>
        <taxon>Oscillatoriophycideae</taxon>
        <taxon>Oscillatoriales</taxon>
        <taxon>Microcoleaceae</taxon>
        <taxon>Okeania</taxon>
    </lineage>
</organism>
<dbReference type="InterPro" id="IPR036291">
    <property type="entry name" value="NAD(P)-bd_dom_sf"/>
</dbReference>
<dbReference type="SUPFAM" id="SSF51735">
    <property type="entry name" value="NAD(P)-binding Rossmann-fold domains"/>
    <property type="match status" value="1"/>
</dbReference>
<protein>
    <submittedName>
        <fullName evidence="3">SDR family oxidoreductase</fullName>
    </submittedName>
</protein>
<dbReference type="RefSeq" id="WP_124155265.1">
    <property type="nucleotide sequence ID" value="NZ_CAWOLW010000078.1"/>
</dbReference>
<dbReference type="PANTHER" id="PTHR42901:SF1">
    <property type="entry name" value="ALCOHOL DEHYDROGENASE"/>
    <property type="match status" value="1"/>
</dbReference>
<evidence type="ECO:0000313" key="3">
    <source>
        <dbReference type="EMBL" id="RQH31164.1"/>
    </source>
</evidence>
<dbReference type="AlphaFoldDB" id="A0A3N6P741"/>
<dbReference type="Proteomes" id="UP000269154">
    <property type="component" value="Unassembled WGS sequence"/>
</dbReference>
<keyword evidence="4" id="KW-1185">Reference proteome</keyword>
<comment type="caution">
    <text evidence="3">The sequence shown here is derived from an EMBL/GenBank/DDBJ whole genome shotgun (WGS) entry which is preliminary data.</text>
</comment>
<comment type="similarity">
    <text evidence="1">Belongs to the short-chain dehydrogenases/reductases (SDR) family.</text>
</comment>
<evidence type="ECO:0000256" key="1">
    <source>
        <dbReference type="ARBA" id="ARBA00006484"/>
    </source>
</evidence>
<gene>
    <name evidence="3" type="ORF">D5R40_23395</name>
</gene>
<accession>A0A3N6P741</accession>
<dbReference type="Gene3D" id="3.40.50.720">
    <property type="entry name" value="NAD(P)-binding Rossmann-like Domain"/>
    <property type="match status" value="1"/>
</dbReference>
<dbReference type="GO" id="GO:0016491">
    <property type="term" value="F:oxidoreductase activity"/>
    <property type="evidence" value="ECO:0007669"/>
    <property type="project" value="UniProtKB-KW"/>
</dbReference>
<name>A0A3N6P741_9CYAN</name>
<evidence type="ECO:0000256" key="2">
    <source>
        <dbReference type="ARBA" id="ARBA00023002"/>
    </source>
</evidence>
<proteinExistence type="inferred from homology"/>
<reference evidence="3 4" key="1">
    <citation type="journal article" date="2018" name="ACS Chem. Biol.">
        <title>Ketoreductase domain dysfunction expands chemodiversity: malyngamide biosynthesis in the cyanobacterium Okeania hirsuta.</title>
        <authorList>
            <person name="Moss N.A."/>
            <person name="Leao T."/>
            <person name="Rankin M."/>
            <person name="McCullough T.M."/>
            <person name="Qu P."/>
            <person name="Korobeynikov A."/>
            <person name="Smith J.L."/>
            <person name="Gerwick L."/>
            <person name="Gerwick W.H."/>
        </authorList>
    </citation>
    <scope>NUCLEOTIDE SEQUENCE [LARGE SCALE GENOMIC DNA]</scope>
    <source>
        <strain evidence="3 4">PAB10Feb10-1</strain>
    </source>
</reference>
<sequence>MQKLENIRVLITGVGIKPVRHIFRDIVTNESSHTPVIHNGDEYKANLGASTAFSCAEAGAIVHLVARSGKNLKIVKDWITRSIPRAKVEISTIDLLDKQETEIKLASVSNDIPLYWVQSLGLGAGTVKIRDNNPYLKIDEVSEEFIDAELSVLKSTYMTLQALLPRFRKQAETRICIVSSMSGIRSFVSGSVHNSAKGAISRFANAISLELAPEKIYVSNIRPGGCDTGLYDENIVKSRIAKIRESFGFGSDPDDIRLMPPSSVGKAIVNILSSDGHITSVNIVALSISRKASINY</sequence>
<dbReference type="OrthoDB" id="9775296at2"/>
<dbReference type="EMBL" id="RCBY01000169">
    <property type="protein sequence ID" value="RQH31164.1"/>
    <property type="molecule type" value="Genomic_DNA"/>
</dbReference>
<evidence type="ECO:0000313" key="4">
    <source>
        <dbReference type="Proteomes" id="UP000269154"/>
    </source>
</evidence>
<dbReference type="PANTHER" id="PTHR42901">
    <property type="entry name" value="ALCOHOL DEHYDROGENASE"/>
    <property type="match status" value="1"/>
</dbReference>